<evidence type="ECO:0000256" key="1">
    <source>
        <dbReference type="SAM" id="Phobius"/>
    </source>
</evidence>
<dbReference type="EMBL" id="MGKP01000025">
    <property type="protein sequence ID" value="OGN27936.1"/>
    <property type="molecule type" value="Genomic_DNA"/>
</dbReference>
<proteinExistence type="predicted"/>
<evidence type="ECO:0008006" key="4">
    <source>
        <dbReference type="Google" id="ProtNLM"/>
    </source>
</evidence>
<feature type="transmembrane region" description="Helical" evidence="1">
    <location>
        <begin position="7"/>
        <end position="25"/>
    </location>
</feature>
<gene>
    <name evidence="2" type="ORF">A3A33_04220</name>
</gene>
<keyword evidence="1" id="KW-1133">Transmembrane helix</keyword>
<evidence type="ECO:0000313" key="2">
    <source>
        <dbReference type="EMBL" id="OGN27936.1"/>
    </source>
</evidence>
<accession>A0A1F8GTG7</accession>
<organism evidence="2 3">
    <name type="scientific">Candidatus Yanofskybacteria bacterium RIFCSPLOWO2_01_FULL_49_25</name>
    <dbReference type="NCBI Taxonomy" id="1802701"/>
    <lineage>
        <taxon>Bacteria</taxon>
        <taxon>Candidatus Yanofskyibacteriota</taxon>
    </lineage>
</organism>
<feature type="transmembrane region" description="Helical" evidence="1">
    <location>
        <begin position="60"/>
        <end position="80"/>
    </location>
</feature>
<reference evidence="2 3" key="1">
    <citation type="journal article" date="2016" name="Nat. Commun.">
        <title>Thousands of microbial genomes shed light on interconnected biogeochemical processes in an aquifer system.</title>
        <authorList>
            <person name="Anantharaman K."/>
            <person name="Brown C.T."/>
            <person name="Hug L.A."/>
            <person name="Sharon I."/>
            <person name="Castelle C.J."/>
            <person name="Probst A.J."/>
            <person name="Thomas B.C."/>
            <person name="Singh A."/>
            <person name="Wilkins M.J."/>
            <person name="Karaoz U."/>
            <person name="Brodie E.L."/>
            <person name="Williams K.H."/>
            <person name="Hubbard S.S."/>
            <person name="Banfield J.F."/>
        </authorList>
    </citation>
    <scope>NUCLEOTIDE SEQUENCE [LARGE SCALE GENOMIC DNA]</scope>
</reference>
<comment type="caution">
    <text evidence="2">The sequence shown here is derived from an EMBL/GenBank/DDBJ whole genome shotgun (WGS) entry which is preliminary data.</text>
</comment>
<dbReference type="Proteomes" id="UP000179047">
    <property type="component" value="Unassembled WGS sequence"/>
</dbReference>
<evidence type="ECO:0000313" key="3">
    <source>
        <dbReference type="Proteomes" id="UP000179047"/>
    </source>
</evidence>
<keyword evidence="1" id="KW-0472">Membrane</keyword>
<keyword evidence="1" id="KW-0812">Transmembrane</keyword>
<name>A0A1F8GTG7_9BACT</name>
<dbReference type="STRING" id="1802701.A3A33_04220"/>
<sequence length="107" mass="11943">MKHLIRLINIIFGLMEALLAIRLVLKLLSASPNAPFVAWIYQASQFVLQPFFGAFPSVPVSATAVFEITTLFAIIIYAIVRFLIVEICLHFEASLSKHGQATHTDRT</sequence>
<protein>
    <recommendedName>
        <fullName evidence="4">YggT family protein</fullName>
    </recommendedName>
</protein>
<dbReference type="AlphaFoldDB" id="A0A1F8GTG7"/>